<organism evidence="1 2">
    <name type="scientific">Diphasiastrum complanatum</name>
    <name type="common">Issler's clubmoss</name>
    <name type="synonym">Lycopodium complanatum</name>
    <dbReference type="NCBI Taxonomy" id="34168"/>
    <lineage>
        <taxon>Eukaryota</taxon>
        <taxon>Viridiplantae</taxon>
        <taxon>Streptophyta</taxon>
        <taxon>Embryophyta</taxon>
        <taxon>Tracheophyta</taxon>
        <taxon>Lycopodiopsida</taxon>
        <taxon>Lycopodiales</taxon>
        <taxon>Lycopodiaceae</taxon>
        <taxon>Lycopodioideae</taxon>
        <taxon>Diphasiastrum</taxon>
    </lineage>
</organism>
<protein>
    <submittedName>
        <fullName evidence="1">Uncharacterized protein</fullName>
    </submittedName>
</protein>
<evidence type="ECO:0000313" key="2">
    <source>
        <dbReference type="Proteomes" id="UP001162992"/>
    </source>
</evidence>
<comment type="caution">
    <text evidence="1">The sequence shown here is derived from an EMBL/GenBank/DDBJ whole genome shotgun (WGS) entry which is preliminary data.</text>
</comment>
<proteinExistence type="predicted"/>
<keyword evidence="2" id="KW-1185">Reference proteome</keyword>
<dbReference type="EMBL" id="CM055102">
    <property type="protein sequence ID" value="KAJ7538570.1"/>
    <property type="molecule type" value="Genomic_DNA"/>
</dbReference>
<evidence type="ECO:0000313" key="1">
    <source>
        <dbReference type="EMBL" id="KAJ7538570.1"/>
    </source>
</evidence>
<accession>A0ACC2C9C5</accession>
<reference evidence="2" key="1">
    <citation type="journal article" date="2024" name="Proc. Natl. Acad. Sci. U.S.A.">
        <title>Extraordinary preservation of gene collinearity over three hundred million years revealed in homosporous lycophytes.</title>
        <authorList>
            <person name="Li C."/>
            <person name="Wickell D."/>
            <person name="Kuo L.Y."/>
            <person name="Chen X."/>
            <person name="Nie B."/>
            <person name="Liao X."/>
            <person name="Peng D."/>
            <person name="Ji J."/>
            <person name="Jenkins J."/>
            <person name="Williams M."/>
            <person name="Shu S."/>
            <person name="Plott C."/>
            <person name="Barry K."/>
            <person name="Rajasekar S."/>
            <person name="Grimwood J."/>
            <person name="Han X."/>
            <person name="Sun S."/>
            <person name="Hou Z."/>
            <person name="He W."/>
            <person name="Dai G."/>
            <person name="Sun C."/>
            <person name="Schmutz J."/>
            <person name="Leebens-Mack J.H."/>
            <person name="Li F.W."/>
            <person name="Wang L."/>
        </authorList>
    </citation>
    <scope>NUCLEOTIDE SEQUENCE [LARGE SCALE GENOMIC DNA]</scope>
    <source>
        <strain evidence="2">cv. PW_Plant_1</strain>
    </source>
</reference>
<name>A0ACC2C9C5_DIPCM</name>
<dbReference type="Proteomes" id="UP001162992">
    <property type="component" value="Chromosome 11"/>
</dbReference>
<gene>
    <name evidence="1" type="ORF">O6H91_11G054700</name>
</gene>
<sequence length="229" mass="25211">MSLQNGAGPSCQTGSCTPTTSNLKLYQTFIFAMPVLFTVVLILLFWLLYLRRRRTAQAASRLRAHFFARSLFSAPSDRGLSKNFRDGLPVIVFDDRFAAKEENSQCPICLGEYEPNEKLRQLPVCGHCFHIDCIDEWLCGNSTCPVCRCTLAPTNKVVPLGSPAHETIVLTGASGAESSSRVDIVDSGETFEHSVIRNSITLSGESSQSHSLSIEVVKDSVDRSIHLEQ</sequence>